<evidence type="ECO:0000313" key="6">
    <source>
        <dbReference type="Proteomes" id="UP000326302"/>
    </source>
</evidence>
<accession>A0A5N5U328</accession>
<name>A0A5N5U2S8_9EURY</name>
<dbReference type="Pfam" id="PF01575">
    <property type="entry name" value="MaoC_dehydratas"/>
    <property type="match status" value="1"/>
</dbReference>
<dbReference type="RefSeq" id="WP_152121086.1">
    <property type="nucleotide sequence ID" value="NZ_QJOW01000008.1"/>
</dbReference>
<dbReference type="PANTHER" id="PTHR43664">
    <property type="entry name" value="MONOAMINE OXIDASE-RELATED"/>
    <property type="match status" value="1"/>
</dbReference>
<dbReference type="InterPro" id="IPR052342">
    <property type="entry name" value="MCH/BMMD"/>
</dbReference>
<gene>
    <name evidence="2" type="ORF">DM867_11740</name>
    <name evidence="3" type="ORF">DMP03_13595</name>
    <name evidence="4" type="ORF">DP108_12645</name>
</gene>
<keyword evidence="7" id="KW-1185">Reference proteome</keyword>
<evidence type="ECO:0000313" key="4">
    <source>
        <dbReference type="EMBL" id="KAB7513693.1"/>
    </source>
</evidence>
<dbReference type="SUPFAM" id="SSF54637">
    <property type="entry name" value="Thioesterase/thiol ester dehydrase-isomerase"/>
    <property type="match status" value="1"/>
</dbReference>
<reference evidence="5 6" key="1">
    <citation type="submission" date="2019-10" db="EMBL/GenBank/DDBJ databases">
        <title>Unraveling microbial dark matter from salterns through culturing: the case of the genus Halosegnis.</title>
        <authorList>
            <person name="Duran-Viseras A."/>
            <person name="Andrei A.-S."/>
            <person name="Vera-Gargallo B."/>
            <person name="Ghai R."/>
            <person name="Sanchez-Porro C."/>
            <person name="Ventosa A."/>
        </authorList>
    </citation>
    <scope>NUCLEOTIDE SEQUENCE [LARGE SCALE GENOMIC DNA]</scope>
    <source>
        <strain evidence="3 6">F17-44</strain>
        <strain evidence="2 7">F18-79</strain>
        <strain evidence="4 5">F19-13</strain>
    </source>
</reference>
<proteinExistence type="predicted"/>
<accession>A0A5N5U2S8</accession>
<accession>A0A5N5U587</accession>
<dbReference type="InterPro" id="IPR002539">
    <property type="entry name" value="MaoC-like_dom"/>
</dbReference>
<comment type="caution">
    <text evidence="2">The sequence shown here is derived from an EMBL/GenBank/DDBJ whole genome shotgun (WGS) entry which is preliminary data.</text>
</comment>
<dbReference type="PANTHER" id="PTHR43664:SF1">
    <property type="entry name" value="BETA-METHYLMALYL-COA DEHYDRATASE"/>
    <property type="match status" value="1"/>
</dbReference>
<dbReference type="Gene3D" id="3.10.129.10">
    <property type="entry name" value="Hotdog Thioesterase"/>
    <property type="match status" value="1"/>
</dbReference>
<dbReference type="Proteomes" id="UP000326207">
    <property type="component" value="Unassembled WGS sequence"/>
</dbReference>
<dbReference type="Proteomes" id="UP000326865">
    <property type="component" value="Unassembled WGS sequence"/>
</dbReference>
<evidence type="ECO:0000313" key="7">
    <source>
        <dbReference type="Proteomes" id="UP000326865"/>
    </source>
</evidence>
<evidence type="ECO:0000313" key="3">
    <source>
        <dbReference type="EMBL" id="KAB7512976.1"/>
    </source>
</evidence>
<dbReference type="EMBL" id="QKKZ01000006">
    <property type="protein sequence ID" value="KAB7512860.1"/>
    <property type="molecule type" value="Genomic_DNA"/>
</dbReference>
<evidence type="ECO:0000313" key="2">
    <source>
        <dbReference type="EMBL" id="KAB7512860.1"/>
    </source>
</evidence>
<sequence>MQYFEDMAEGDVREFGEYTMTREEILEFANQYDPQPFHTDEEAAQESQFGGLIASGWHTASACMRMLVDNHLSESASAGARGIRELKWIRPVRPGDTLTCESEVIETDPGKGPVGTVTSRLTGFVDGEPVVQWTAEAMFEKRAAE</sequence>
<dbReference type="EMBL" id="QMDY01000011">
    <property type="protein sequence ID" value="KAB7513693.1"/>
    <property type="molecule type" value="Genomic_DNA"/>
</dbReference>
<dbReference type="Proteomes" id="UP000326302">
    <property type="component" value="Unassembled WGS sequence"/>
</dbReference>
<dbReference type="InterPro" id="IPR029069">
    <property type="entry name" value="HotDog_dom_sf"/>
</dbReference>
<dbReference type="OrthoDB" id="225748at2157"/>
<organism evidence="2 7">
    <name type="scientific">Halosegnis rubeus</name>
    <dbReference type="NCBI Taxonomy" id="2212850"/>
    <lineage>
        <taxon>Archaea</taxon>
        <taxon>Methanobacteriati</taxon>
        <taxon>Methanobacteriota</taxon>
        <taxon>Stenosarchaea group</taxon>
        <taxon>Halobacteria</taxon>
        <taxon>Halobacteriales</taxon>
        <taxon>Natronomonadaceae</taxon>
        <taxon>Halosegnis</taxon>
    </lineage>
</organism>
<dbReference type="AlphaFoldDB" id="A0A5N5U2S8"/>
<dbReference type="CDD" id="cd03454">
    <property type="entry name" value="YdeM"/>
    <property type="match status" value="1"/>
</dbReference>
<protein>
    <submittedName>
        <fullName evidence="2">Acyl dehydratase</fullName>
    </submittedName>
</protein>
<feature type="domain" description="MaoC-like" evidence="1">
    <location>
        <begin position="12"/>
        <end position="119"/>
    </location>
</feature>
<evidence type="ECO:0000259" key="1">
    <source>
        <dbReference type="Pfam" id="PF01575"/>
    </source>
</evidence>
<evidence type="ECO:0000313" key="5">
    <source>
        <dbReference type="Proteomes" id="UP000326207"/>
    </source>
</evidence>
<dbReference type="EMBL" id="QJOW01000008">
    <property type="protein sequence ID" value="KAB7512976.1"/>
    <property type="molecule type" value="Genomic_DNA"/>
</dbReference>